<dbReference type="PROSITE" id="PS51186">
    <property type="entry name" value="GNAT"/>
    <property type="match status" value="1"/>
</dbReference>
<evidence type="ECO:0000259" key="1">
    <source>
        <dbReference type="PROSITE" id="PS51186"/>
    </source>
</evidence>
<protein>
    <submittedName>
        <fullName evidence="2">GCN5-related N-acetyltransferase</fullName>
        <ecNumber evidence="2">3.6.1.-</ecNumber>
    </submittedName>
</protein>
<organism evidence="2 3">
    <name type="scientific">Puniceispirillum marinum (strain IMCC1322)</name>
    <dbReference type="NCBI Taxonomy" id="488538"/>
    <lineage>
        <taxon>Bacteria</taxon>
        <taxon>Pseudomonadati</taxon>
        <taxon>Pseudomonadota</taxon>
        <taxon>Alphaproteobacteria</taxon>
        <taxon>Candidatus Puniceispirillales</taxon>
        <taxon>Candidatus Puniceispirillaceae</taxon>
        <taxon>Candidatus Puniceispirillum</taxon>
    </lineage>
</organism>
<dbReference type="OrthoDB" id="6293260at2"/>
<feature type="domain" description="N-acetyltransferase" evidence="1">
    <location>
        <begin position="21"/>
        <end position="158"/>
    </location>
</feature>
<accession>D5BNC0</accession>
<dbReference type="GO" id="GO:0016787">
    <property type="term" value="F:hydrolase activity"/>
    <property type="evidence" value="ECO:0007669"/>
    <property type="project" value="UniProtKB-KW"/>
</dbReference>
<evidence type="ECO:0000313" key="3">
    <source>
        <dbReference type="Proteomes" id="UP000007460"/>
    </source>
</evidence>
<dbReference type="InterPro" id="IPR051531">
    <property type="entry name" value="N-acetyltransferase"/>
</dbReference>
<dbReference type="GO" id="GO:0016747">
    <property type="term" value="F:acyltransferase activity, transferring groups other than amino-acyl groups"/>
    <property type="evidence" value="ECO:0007669"/>
    <property type="project" value="InterPro"/>
</dbReference>
<dbReference type="eggNOG" id="COG1670">
    <property type="taxonomic scope" value="Bacteria"/>
</dbReference>
<dbReference type="InterPro" id="IPR016181">
    <property type="entry name" value="Acyl_CoA_acyltransferase"/>
</dbReference>
<dbReference type="KEGG" id="apb:SAR116_2070"/>
<reference evidence="2 3" key="1">
    <citation type="journal article" date="2010" name="J. Bacteriol.">
        <title>Complete genome sequence of "Candidatus Puniceispirillum marinum" IMCC1322, a representative of the SAR116 clade in the Alphaproteobacteria.</title>
        <authorList>
            <person name="Oh H.M."/>
            <person name="Kwon K.K."/>
            <person name="Kang I."/>
            <person name="Kang S.G."/>
            <person name="Lee J.H."/>
            <person name="Kim S.J."/>
            <person name="Cho J.C."/>
        </authorList>
    </citation>
    <scope>NUCLEOTIDE SEQUENCE [LARGE SCALE GENOMIC DNA]</scope>
    <source>
        <strain evidence="2 3">IMCC1322</strain>
    </source>
</reference>
<dbReference type="RefSeq" id="WP_013046940.1">
    <property type="nucleotide sequence ID" value="NC_014010.1"/>
</dbReference>
<sequence>MTEITTKRLILRQATSRDKSTLVREIGAWDVARWLTRVPYPYTEHHADEFLHIIKDQPFNINIFRQHKLIGGVVLTTDADTQSYELGYWLGASHWGHGYATEAARAFLDIVQKTLDATYIKASYITGNEASAHVLNKLGFQETGTEETYCLPRKKMVTCVTLRLATNI</sequence>
<proteinExistence type="predicted"/>
<dbReference type="EC" id="3.6.1.-" evidence="2"/>
<dbReference type="Gene3D" id="3.40.630.30">
    <property type="match status" value="1"/>
</dbReference>
<dbReference type="STRING" id="488538.SAR116_2070"/>
<name>D5BNC0_PUNMI</name>
<dbReference type="Proteomes" id="UP000007460">
    <property type="component" value="Chromosome"/>
</dbReference>
<dbReference type="HOGENOM" id="CLU_013985_3_4_5"/>
<evidence type="ECO:0000313" key="2">
    <source>
        <dbReference type="EMBL" id="ADE40313.1"/>
    </source>
</evidence>
<dbReference type="InterPro" id="IPR000182">
    <property type="entry name" value="GNAT_dom"/>
</dbReference>
<dbReference type="EMBL" id="CP001751">
    <property type="protein sequence ID" value="ADE40313.1"/>
    <property type="molecule type" value="Genomic_DNA"/>
</dbReference>
<gene>
    <name evidence="2" type="ordered locus">SAR116_2070</name>
</gene>
<dbReference type="SUPFAM" id="SSF55729">
    <property type="entry name" value="Acyl-CoA N-acyltransferases (Nat)"/>
    <property type="match status" value="1"/>
</dbReference>
<keyword evidence="2" id="KW-0808">Transferase</keyword>
<dbReference type="PANTHER" id="PTHR43792">
    <property type="entry name" value="GNAT FAMILY, PUTATIVE (AFU_ORTHOLOGUE AFUA_3G00765)-RELATED-RELATED"/>
    <property type="match status" value="1"/>
</dbReference>
<dbReference type="Pfam" id="PF13302">
    <property type="entry name" value="Acetyltransf_3"/>
    <property type="match status" value="1"/>
</dbReference>
<keyword evidence="3" id="KW-1185">Reference proteome</keyword>
<dbReference type="AlphaFoldDB" id="D5BNC0"/>
<keyword evidence="2" id="KW-0378">Hydrolase</keyword>